<dbReference type="EMBL" id="CP002100">
    <property type="protein sequence ID" value="ADN51798.1"/>
    <property type="molecule type" value="Genomic_DNA"/>
</dbReference>
<dbReference type="OrthoDB" id="73567at2157"/>
<dbReference type="InterPro" id="IPR011032">
    <property type="entry name" value="GroES-like_sf"/>
</dbReference>
<keyword evidence="8" id="KW-1185">Reference proteome</keyword>
<dbReference type="Proteomes" id="UP000006681">
    <property type="component" value="Chromosome"/>
</dbReference>
<dbReference type="GO" id="GO:0046872">
    <property type="term" value="F:metal ion binding"/>
    <property type="evidence" value="ECO:0007669"/>
    <property type="project" value="UniProtKB-KW"/>
</dbReference>
<dbReference type="PANTHER" id="PTHR42940">
    <property type="entry name" value="ALCOHOL DEHYDROGENASE 1-RELATED"/>
    <property type="match status" value="1"/>
</dbReference>
<dbReference type="InterPro" id="IPR013149">
    <property type="entry name" value="ADH-like_C"/>
</dbReference>
<evidence type="ECO:0000256" key="4">
    <source>
        <dbReference type="ARBA" id="ARBA00022833"/>
    </source>
</evidence>
<organism evidence="7 8">
    <name type="scientific">Vulcanisaeta distributa (strain DSM 14429 / JCM 11212 / NBRC 100878 / IC-017)</name>
    <dbReference type="NCBI Taxonomy" id="572478"/>
    <lineage>
        <taxon>Archaea</taxon>
        <taxon>Thermoproteota</taxon>
        <taxon>Thermoprotei</taxon>
        <taxon>Thermoproteales</taxon>
        <taxon>Thermoproteaceae</taxon>
        <taxon>Vulcanisaeta</taxon>
    </lineage>
</organism>
<dbReference type="Pfam" id="PF08240">
    <property type="entry name" value="ADH_N"/>
    <property type="match status" value="1"/>
</dbReference>
<dbReference type="AlphaFoldDB" id="E1QRI4"/>
<dbReference type="RefSeq" id="WP_013337523.1">
    <property type="nucleotide sequence ID" value="NC_014537.1"/>
</dbReference>
<keyword evidence="3" id="KW-0479">Metal-binding</keyword>
<proteinExistence type="inferred from homology"/>
<evidence type="ECO:0000259" key="6">
    <source>
        <dbReference type="SMART" id="SM00829"/>
    </source>
</evidence>
<keyword evidence="5" id="KW-0560">Oxidoreductase</keyword>
<reference evidence="8" key="2">
    <citation type="journal article" date="2010" name="Stand. Genomic Sci.">
        <title>Complete genome sequence of Vulcanisaeta distributa type strain (IC-017T).</title>
        <authorList>
            <person name="Mavromatis K."/>
            <person name="Sikorski J."/>
            <person name="Pabst E."/>
            <person name="Teshima H."/>
            <person name="Lapidus A."/>
            <person name="Lucas S."/>
            <person name="Nolan M."/>
            <person name="Glavina Del Rio T."/>
            <person name="Cheng J."/>
            <person name="Bruce D."/>
            <person name="Goodwin L."/>
            <person name="Pitluck S."/>
            <person name="Liolios K."/>
            <person name="Ivanova N."/>
            <person name="Mikhailova N."/>
            <person name="Pati A."/>
            <person name="Chen A."/>
            <person name="Palaniappan K."/>
            <person name="Land M."/>
            <person name="Hauser L."/>
            <person name="Chang Y."/>
            <person name="Jeffries C."/>
            <person name="Rohde M."/>
            <person name="Spring S."/>
            <person name="Goker M."/>
            <person name="Wirth R."/>
            <person name="Woyke T."/>
            <person name="Bristow J."/>
            <person name="Eisen J."/>
            <person name="Markowitz V."/>
            <person name="Hugenholtz P."/>
            <person name="Klenk H."/>
            <person name="Kyrpides N."/>
        </authorList>
    </citation>
    <scope>NUCLEOTIDE SEQUENCE [LARGE SCALE GENOMIC DNA]</scope>
    <source>
        <strain evidence="8">DSM 14429 / JCM 11212 / NBRC 100878 / IC-017</strain>
    </source>
</reference>
<dbReference type="eggNOG" id="arCOG01458">
    <property type="taxonomic scope" value="Archaea"/>
</dbReference>
<dbReference type="SUPFAM" id="SSF50129">
    <property type="entry name" value="GroES-like"/>
    <property type="match status" value="1"/>
</dbReference>
<evidence type="ECO:0000256" key="3">
    <source>
        <dbReference type="ARBA" id="ARBA00022723"/>
    </source>
</evidence>
<dbReference type="InterPro" id="IPR036291">
    <property type="entry name" value="NAD(P)-bd_dom_sf"/>
</dbReference>
<dbReference type="GO" id="GO:0004022">
    <property type="term" value="F:alcohol dehydrogenase (NAD+) activity"/>
    <property type="evidence" value="ECO:0007669"/>
    <property type="project" value="TreeGrafter"/>
</dbReference>
<reference evidence="7 8" key="1">
    <citation type="journal article" date="2010" name="Stand. Genomic Sci.">
        <title>Complete genome sequence of Vulcanisaeta distributa type strain (IC-017).</title>
        <authorList>
            <person name="Mavromatis K."/>
            <person name="Sikorski J."/>
            <person name="Pabst E."/>
            <person name="Teshima H."/>
            <person name="Lapidus A."/>
            <person name="Lucas S."/>
            <person name="Nolan M."/>
            <person name="Glavina Del Rio T."/>
            <person name="Cheng J.F."/>
            <person name="Bruce D."/>
            <person name="Goodwin L."/>
            <person name="Pitluck S."/>
            <person name="Liolios K."/>
            <person name="Ivanova N."/>
            <person name="Mikhailova N."/>
            <person name="Pati A."/>
            <person name="Chen A."/>
            <person name="Palaniappan K."/>
            <person name="Land M."/>
            <person name="Hauser L."/>
            <person name="Chang Y.J."/>
            <person name="Jeffries C.D."/>
            <person name="Rohde M."/>
            <person name="Spring S."/>
            <person name="Goker M."/>
            <person name="Wirth R."/>
            <person name="Woyke T."/>
            <person name="Bristow J."/>
            <person name="Eisen J.A."/>
            <person name="Markowitz V."/>
            <person name="Hugenholtz P."/>
            <person name="Klenk H.P."/>
            <person name="Kyrpides N.C."/>
        </authorList>
    </citation>
    <scope>NUCLEOTIDE SEQUENCE [LARGE SCALE GENOMIC DNA]</scope>
    <source>
        <strain evidence="8">DSM 14429 / JCM 11212 / NBRC 100878 / IC-017</strain>
    </source>
</reference>
<dbReference type="GO" id="GO:0005737">
    <property type="term" value="C:cytoplasm"/>
    <property type="evidence" value="ECO:0007669"/>
    <property type="project" value="TreeGrafter"/>
</dbReference>
<protein>
    <submittedName>
        <fullName evidence="7">Alcohol dehydrogenase GroES domain protein</fullName>
    </submittedName>
</protein>
<dbReference type="Gene3D" id="3.90.180.10">
    <property type="entry name" value="Medium-chain alcohol dehydrogenases, catalytic domain"/>
    <property type="match status" value="1"/>
</dbReference>
<dbReference type="PANTHER" id="PTHR42940:SF8">
    <property type="entry name" value="VACUOLAR PROTEIN SORTING-ASSOCIATED PROTEIN 11"/>
    <property type="match status" value="1"/>
</dbReference>
<dbReference type="SUPFAM" id="SSF51735">
    <property type="entry name" value="NAD(P)-binding Rossmann-fold domains"/>
    <property type="match status" value="1"/>
</dbReference>
<sequence length="342" mass="36927">MRAVGFDRHGDPNVLRVMEFPDPRPSPGEVVVRVLATSLNRIDAIVRRGYPGIPVKFPHVPGADIVGYVESAGPGTDLGDFRIGDLVLVSNVWGCGSCRFCRAGMEDHCPSWTMPGFHVWGGYGELVRVPVKALVKAPRELSINELAVLPLAYSVSWKALRVANVGPGDWVLVLGGSGGIGTALTILTKALGARVIAVTTRPSLLKSLGADVVVGYDREELMRLVNENTDGGVDVAIDSIGDTLPMALEAIRPGGTVVAFGVLGKSPIVQVDIRRFYLRHTRLIGIHNASKAYLREVIDFMVSKGIKPFISRVATVKEAPTLHELMESRGVVGKVVMRHEWD</sequence>
<evidence type="ECO:0000256" key="5">
    <source>
        <dbReference type="ARBA" id="ARBA00023002"/>
    </source>
</evidence>
<accession>E1QRI4</accession>
<dbReference type="SMART" id="SM00829">
    <property type="entry name" value="PKS_ER"/>
    <property type="match status" value="1"/>
</dbReference>
<evidence type="ECO:0000313" key="8">
    <source>
        <dbReference type="Proteomes" id="UP000006681"/>
    </source>
</evidence>
<gene>
    <name evidence="7" type="ordered locus">Vdis_2432</name>
</gene>
<evidence type="ECO:0000256" key="1">
    <source>
        <dbReference type="ARBA" id="ARBA00001947"/>
    </source>
</evidence>
<dbReference type="STRING" id="572478.Vdis_2432"/>
<comment type="cofactor">
    <cofactor evidence="1">
        <name>Zn(2+)</name>
        <dbReference type="ChEBI" id="CHEBI:29105"/>
    </cofactor>
</comment>
<evidence type="ECO:0000256" key="2">
    <source>
        <dbReference type="ARBA" id="ARBA00008072"/>
    </source>
</evidence>
<dbReference type="HOGENOM" id="CLU_026673_3_1_2"/>
<name>E1QRI4_VULDI</name>
<dbReference type="InterPro" id="IPR013154">
    <property type="entry name" value="ADH-like_N"/>
</dbReference>
<dbReference type="KEGG" id="vdi:Vdis_2432"/>
<evidence type="ECO:0000313" key="7">
    <source>
        <dbReference type="EMBL" id="ADN51798.1"/>
    </source>
</evidence>
<dbReference type="GeneID" id="9753392"/>
<feature type="domain" description="Enoyl reductase (ER)" evidence="6">
    <location>
        <begin position="10"/>
        <end position="337"/>
    </location>
</feature>
<dbReference type="InterPro" id="IPR020843">
    <property type="entry name" value="ER"/>
</dbReference>
<comment type="similarity">
    <text evidence="2">Belongs to the zinc-containing alcohol dehydrogenase family.</text>
</comment>
<keyword evidence="4" id="KW-0862">Zinc</keyword>
<dbReference type="Pfam" id="PF00107">
    <property type="entry name" value="ADH_zinc_N"/>
    <property type="match status" value="1"/>
</dbReference>